<feature type="transmembrane region" description="Helical" evidence="8">
    <location>
        <begin position="58"/>
        <end position="80"/>
    </location>
</feature>
<keyword evidence="10" id="KW-1185">Reference proteome</keyword>
<evidence type="ECO:0000313" key="10">
    <source>
        <dbReference type="Proteomes" id="UP001179280"/>
    </source>
</evidence>
<organism evidence="9 10">
    <name type="scientific">Shouchella xiaoxiensis</name>
    <dbReference type="NCBI Taxonomy" id="766895"/>
    <lineage>
        <taxon>Bacteria</taxon>
        <taxon>Bacillati</taxon>
        <taxon>Bacillota</taxon>
        <taxon>Bacilli</taxon>
        <taxon>Bacillales</taxon>
        <taxon>Bacillaceae</taxon>
        <taxon>Shouchella</taxon>
    </lineage>
</organism>
<keyword evidence="5 8" id="KW-0812">Transmembrane</keyword>
<comment type="similarity">
    <text evidence="2">Belongs to the auxin efflux carrier (TC 2.A.69) family.</text>
</comment>
<keyword evidence="3" id="KW-0813">Transport</keyword>
<feature type="transmembrane region" description="Helical" evidence="8">
    <location>
        <begin position="245"/>
        <end position="266"/>
    </location>
</feature>
<evidence type="ECO:0000256" key="6">
    <source>
        <dbReference type="ARBA" id="ARBA00022989"/>
    </source>
</evidence>
<feature type="transmembrane region" description="Helical" evidence="8">
    <location>
        <begin position="6"/>
        <end position="25"/>
    </location>
</feature>
<evidence type="ECO:0000256" key="5">
    <source>
        <dbReference type="ARBA" id="ARBA00022692"/>
    </source>
</evidence>
<dbReference type="EMBL" id="JAFBCV010000002">
    <property type="protein sequence ID" value="MBM7837484.1"/>
    <property type="molecule type" value="Genomic_DNA"/>
</dbReference>
<dbReference type="Proteomes" id="UP001179280">
    <property type="component" value="Unassembled WGS sequence"/>
</dbReference>
<feature type="transmembrane region" description="Helical" evidence="8">
    <location>
        <begin position="92"/>
        <end position="115"/>
    </location>
</feature>
<accession>A0ABS2SPN6</accession>
<dbReference type="Pfam" id="PF03547">
    <property type="entry name" value="Mem_trans"/>
    <property type="match status" value="1"/>
</dbReference>
<evidence type="ECO:0000256" key="2">
    <source>
        <dbReference type="ARBA" id="ARBA00010145"/>
    </source>
</evidence>
<feature type="transmembrane region" description="Helical" evidence="8">
    <location>
        <begin position="154"/>
        <end position="173"/>
    </location>
</feature>
<keyword evidence="4" id="KW-1003">Cell membrane</keyword>
<feature type="transmembrane region" description="Helical" evidence="8">
    <location>
        <begin position="219"/>
        <end position="239"/>
    </location>
</feature>
<dbReference type="InterPro" id="IPR038770">
    <property type="entry name" value="Na+/solute_symporter_sf"/>
</dbReference>
<dbReference type="PANTHER" id="PTHR36838:SF1">
    <property type="entry name" value="SLR1864 PROTEIN"/>
    <property type="match status" value="1"/>
</dbReference>
<dbReference type="PANTHER" id="PTHR36838">
    <property type="entry name" value="AUXIN EFFLUX CARRIER FAMILY PROTEIN"/>
    <property type="match status" value="1"/>
</dbReference>
<comment type="subcellular location">
    <subcellularLocation>
        <location evidence="1">Cell membrane</location>
        <topology evidence="1">Multi-pass membrane protein</topology>
    </subcellularLocation>
</comment>
<dbReference type="RefSeq" id="WP_204464483.1">
    <property type="nucleotide sequence ID" value="NZ_JAFBCV010000002.1"/>
</dbReference>
<comment type="caution">
    <text evidence="9">The sequence shown here is derived from an EMBL/GenBank/DDBJ whole genome shotgun (WGS) entry which is preliminary data.</text>
</comment>
<dbReference type="InterPro" id="IPR004776">
    <property type="entry name" value="Mem_transp_PIN-like"/>
</dbReference>
<evidence type="ECO:0000256" key="7">
    <source>
        <dbReference type="ARBA" id="ARBA00023136"/>
    </source>
</evidence>
<proteinExistence type="inferred from homology"/>
<evidence type="ECO:0000313" key="9">
    <source>
        <dbReference type="EMBL" id="MBM7837484.1"/>
    </source>
</evidence>
<dbReference type="Gene3D" id="1.20.1530.20">
    <property type="match status" value="1"/>
</dbReference>
<evidence type="ECO:0000256" key="3">
    <source>
        <dbReference type="ARBA" id="ARBA00022448"/>
    </source>
</evidence>
<protein>
    <submittedName>
        <fullName evidence="9">Permease</fullName>
    </submittedName>
</protein>
<reference evidence="9" key="1">
    <citation type="submission" date="2021-01" db="EMBL/GenBank/DDBJ databases">
        <title>Genomic Encyclopedia of Type Strains, Phase IV (KMG-IV): sequencing the most valuable type-strain genomes for metagenomic binning, comparative biology and taxonomic classification.</title>
        <authorList>
            <person name="Goeker M."/>
        </authorList>
    </citation>
    <scope>NUCLEOTIDE SEQUENCE</scope>
    <source>
        <strain evidence="9">DSM 21943</strain>
    </source>
</reference>
<feature type="transmembrane region" description="Helical" evidence="8">
    <location>
        <begin position="278"/>
        <end position="297"/>
    </location>
</feature>
<evidence type="ECO:0000256" key="1">
    <source>
        <dbReference type="ARBA" id="ARBA00004651"/>
    </source>
</evidence>
<feature type="transmembrane region" description="Helical" evidence="8">
    <location>
        <begin position="121"/>
        <end position="142"/>
    </location>
</feature>
<evidence type="ECO:0000256" key="8">
    <source>
        <dbReference type="SAM" id="Phobius"/>
    </source>
</evidence>
<gene>
    <name evidence="9" type="ORF">JOC54_000715</name>
</gene>
<evidence type="ECO:0000256" key="4">
    <source>
        <dbReference type="ARBA" id="ARBA00022475"/>
    </source>
</evidence>
<keyword evidence="7 8" id="KW-0472">Membrane</keyword>
<feature type="transmembrane region" description="Helical" evidence="8">
    <location>
        <begin position="32"/>
        <end position="52"/>
    </location>
</feature>
<name>A0ABS2SPN6_9BACI</name>
<feature type="transmembrane region" description="Helical" evidence="8">
    <location>
        <begin position="185"/>
        <end position="207"/>
    </location>
</feature>
<sequence>MTIFYQVVLPVFLVFTAGFVVQRALMLDIRSISSIAIYIMTPCLVFRTFYLSPLDSDYLYMVVFALLLMFALIYLTKVYTKLRKIRVNEESGLILSTAFMNVGNYGTPIILFAYGQLAFELAVSFMVLQSIIMNVFGVYYAAKGKAPVSGAILAVFKMPATYATVIALLFNVFDIPVPSNLFLTIDMIAEAAIPTVMLILGMQLAMIQWKGFQWERISVALVIRMILSPILAYLILLFLPVDDLLRNVLIVSAAMPSAATIVMYAVKFDAEPRLVSTITLMTTLFSLGSITFIIWILG</sequence>
<keyword evidence="6 8" id="KW-1133">Transmembrane helix</keyword>